<evidence type="ECO:0000259" key="4">
    <source>
        <dbReference type="Pfam" id="PF01753"/>
    </source>
</evidence>
<evidence type="ECO:0000256" key="1">
    <source>
        <dbReference type="ARBA" id="ARBA00022723"/>
    </source>
</evidence>
<sequence length="261" mass="29112">MNQQPTGMCMVCGKETQNRCSKCADAGIDLFFCSPEHQKLVWPGHRIFCGSQAFPVSFPLLSKAEVASIVGNLDKTIFCPTIDGQEVQITLMDHIRQAALPGMGVPETLTLILGTSEESTARPVFRNNPGKQQELLLFLRMSTESCIGTTSLRDGILTGLSRLCLCLTDKGIMPYVPEYERNQAELFHRFVVFHTLTAFAMRPNTIAEKMLAMQRYGEALKESEIAMYAFAEGKFGKAFSEKLKEVIQLLKPRGYDFVVKP</sequence>
<name>A0A061BFZ8_RHOTO</name>
<dbReference type="OrthoDB" id="407198at2759"/>
<organism evidence="5">
    <name type="scientific">Rhodotorula toruloides</name>
    <name type="common">Yeast</name>
    <name type="synonym">Rhodosporidium toruloides</name>
    <dbReference type="NCBI Taxonomy" id="5286"/>
    <lineage>
        <taxon>Eukaryota</taxon>
        <taxon>Fungi</taxon>
        <taxon>Dikarya</taxon>
        <taxon>Basidiomycota</taxon>
        <taxon>Pucciniomycotina</taxon>
        <taxon>Microbotryomycetes</taxon>
        <taxon>Sporidiobolales</taxon>
        <taxon>Sporidiobolaceae</taxon>
        <taxon>Rhodotorula</taxon>
    </lineage>
</organism>
<dbReference type="InterPro" id="IPR002893">
    <property type="entry name" value="Znf_MYND"/>
</dbReference>
<reference evidence="5" key="1">
    <citation type="journal article" date="2014" name="Genome Announc.">
        <title>Draft genome sequence of Rhodosporidium toruloides CECT1137, an oleaginous yeast of biotechnological interest.</title>
        <authorList>
            <person name="Morin N."/>
            <person name="Calcas X."/>
            <person name="Devillers H."/>
            <person name="Durrens P."/>
            <person name="Sherman D.J."/>
            <person name="Nicaud J.-M."/>
            <person name="Neuveglise C."/>
        </authorList>
    </citation>
    <scope>NUCLEOTIDE SEQUENCE</scope>
    <source>
        <strain evidence="5">CECT1137</strain>
    </source>
</reference>
<dbReference type="Gene3D" id="6.10.140.2220">
    <property type="match status" value="1"/>
</dbReference>
<dbReference type="EMBL" id="LK052956">
    <property type="protein sequence ID" value="CDR48918.1"/>
    <property type="molecule type" value="Genomic_DNA"/>
</dbReference>
<evidence type="ECO:0000256" key="2">
    <source>
        <dbReference type="ARBA" id="ARBA00022771"/>
    </source>
</evidence>
<keyword evidence="1" id="KW-0479">Metal-binding</keyword>
<evidence type="ECO:0000313" key="5">
    <source>
        <dbReference type="EMBL" id="CDR48918.1"/>
    </source>
</evidence>
<dbReference type="Pfam" id="PF01753">
    <property type="entry name" value="zf-MYND"/>
    <property type="match status" value="1"/>
</dbReference>
<dbReference type="AlphaFoldDB" id="A0A061BFZ8"/>
<keyword evidence="3" id="KW-0862">Zinc</keyword>
<feature type="domain" description="MYND-type" evidence="4">
    <location>
        <begin position="9"/>
        <end position="49"/>
    </location>
</feature>
<keyword evidence="2" id="KW-0863">Zinc-finger</keyword>
<evidence type="ECO:0000256" key="3">
    <source>
        <dbReference type="ARBA" id="ARBA00022833"/>
    </source>
</evidence>
<dbReference type="SUPFAM" id="SSF144232">
    <property type="entry name" value="HIT/MYND zinc finger-like"/>
    <property type="match status" value="1"/>
</dbReference>
<gene>
    <name evidence="5" type="ORF">RHTO0S_21e01618g</name>
</gene>
<dbReference type="GO" id="GO:0008270">
    <property type="term" value="F:zinc ion binding"/>
    <property type="evidence" value="ECO:0007669"/>
    <property type="project" value="UniProtKB-KW"/>
</dbReference>
<protein>
    <submittedName>
        <fullName evidence="5">RHTO0S21e01618g1_1</fullName>
    </submittedName>
</protein>
<accession>A0A061BFZ8</accession>
<proteinExistence type="predicted"/>